<reference evidence="3" key="1">
    <citation type="submission" date="2016-09" db="EMBL/GenBank/DDBJ databases">
        <authorList>
            <person name="Capua I."/>
            <person name="De Benedictis P."/>
            <person name="Joannis T."/>
            <person name="Lombin L.H."/>
            <person name="Cattoli G."/>
        </authorList>
    </citation>
    <scope>NUCLEOTIDE SEQUENCE</scope>
    <source>
        <strain evidence="3">B9</strain>
    </source>
</reference>
<proteinExistence type="inferred from homology"/>
<dbReference type="InterPro" id="IPR011008">
    <property type="entry name" value="Dimeric_a/b-barrel"/>
</dbReference>
<protein>
    <recommendedName>
        <fullName evidence="2">YCII-related domain-containing protein</fullName>
    </recommendedName>
</protein>
<dbReference type="Pfam" id="PF03795">
    <property type="entry name" value="YCII"/>
    <property type="match status" value="1"/>
</dbReference>
<evidence type="ECO:0000313" key="3">
    <source>
        <dbReference type="EMBL" id="SCU91575.1"/>
    </source>
</evidence>
<dbReference type="SUPFAM" id="SSF54909">
    <property type="entry name" value="Dimeric alpha+beta barrel"/>
    <property type="match status" value="1"/>
</dbReference>
<gene>
    <name evidence="3" type="ORF">CNECB9_5080009</name>
</gene>
<accession>A0A1K0IN68</accession>
<comment type="similarity">
    <text evidence="1">Belongs to the YciI family.</text>
</comment>
<organism evidence="3">
    <name type="scientific">Cupriavidus necator</name>
    <name type="common">Alcaligenes eutrophus</name>
    <name type="synonym">Ralstonia eutropha</name>
    <dbReference type="NCBI Taxonomy" id="106590"/>
    <lineage>
        <taxon>Bacteria</taxon>
        <taxon>Pseudomonadati</taxon>
        <taxon>Pseudomonadota</taxon>
        <taxon>Betaproteobacteria</taxon>
        <taxon>Burkholderiales</taxon>
        <taxon>Burkholderiaceae</taxon>
        <taxon>Cupriavidus</taxon>
    </lineage>
</organism>
<feature type="domain" description="YCII-related" evidence="2">
    <location>
        <begin position="1"/>
        <end position="84"/>
    </location>
</feature>
<evidence type="ECO:0000259" key="2">
    <source>
        <dbReference type="Pfam" id="PF03795"/>
    </source>
</evidence>
<dbReference type="InterPro" id="IPR005545">
    <property type="entry name" value="YCII"/>
</dbReference>
<dbReference type="AlphaFoldDB" id="A0A1K0IN68"/>
<name>A0A1K0IN68_CUPNE</name>
<sequence length="97" mass="11127">MLFAVRFHDKPDQLALRNAYLQDHVDWLAKHRDTILIAGSLREIPEAGAVGGLWIVRASDRSEVEGLLQSDPFWIQGLRDRVEIHSLHRAFDEPVMI</sequence>
<evidence type="ECO:0000256" key="1">
    <source>
        <dbReference type="ARBA" id="ARBA00007689"/>
    </source>
</evidence>
<dbReference type="EMBL" id="FMSH01000455">
    <property type="protein sequence ID" value="SCU91575.1"/>
    <property type="molecule type" value="Genomic_DNA"/>
</dbReference>
<dbReference type="Gene3D" id="3.30.70.1060">
    <property type="entry name" value="Dimeric alpha+beta barrel"/>
    <property type="match status" value="1"/>
</dbReference>
<dbReference type="RefSeq" id="WP_340528969.1">
    <property type="nucleotide sequence ID" value="NZ_FMSH01000455.1"/>
</dbReference>